<feature type="transmembrane region" description="Helical" evidence="2">
    <location>
        <begin position="224"/>
        <end position="244"/>
    </location>
</feature>
<proteinExistence type="predicted"/>
<gene>
    <name evidence="4" type="ORF">MAA8898_03595</name>
</gene>
<dbReference type="NCBIfam" id="TIGR02098">
    <property type="entry name" value="MJ0042_CXXC"/>
    <property type="match status" value="1"/>
</dbReference>
<evidence type="ECO:0000256" key="2">
    <source>
        <dbReference type="SAM" id="Phobius"/>
    </source>
</evidence>
<dbReference type="EMBL" id="FXYF01000011">
    <property type="protein sequence ID" value="SMX47196.1"/>
    <property type="molecule type" value="Genomic_DNA"/>
</dbReference>
<dbReference type="Pfam" id="PF13717">
    <property type="entry name" value="Zn_ribbon_4"/>
    <property type="match status" value="1"/>
</dbReference>
<organism evidence="4 5">
    <name type="scientific">Maliponia aquimaris</name>
    <dbReference type="NCBI Taxonomy" id="1673631"/>
    <lineage>
        <taxon>Bacteria</taxon>
        <taxon>Pseudomonadati</taxon>
        <taxon>Pseudomonadota</taxon>
        <taxon>Alphaproteobacteria</taxon>
        <taxon>Rhodobacterales</taxon>
        <taxon>Paracoccaceae</taxon>
        <taxon>Maliponia</taxon>
    </lineage>
</organism>
<evidence type="ECO:0000313" key="5">
    <source>
        <dbReference type="Proteomes" id="UP000207598"/>
    </source>
</evidence>
<dbReference type="InterPro" id="IPR011723">
    <property type="entry name" value="Znf/thioredoxin_put"/>
</dbReference>
<feature type="compositionally biased region" description="Pro residues" evidence="1">
    <location>
        <begin position="54"/>
        <end position="87"/>
    </location>
</feature>
<feature type="compositionally biased region" description="Basic and acidic residues" evidence="1">
    <location>
        <begin position="202"/>
        <end position="217"/>
    </location>
</feature>
<protein>
    <recommendedName>
        <fullName evidence="3">Zinc finger/thioredoxin putative domain-containing protein</fullName>
    </recommendedName>
</protein>
<dbReference type="RefSeq" id="WP_094022375.1">
    <property type="nucleotide sequence ID" value="NZ_FXYF01000011.1"/>
</dbReference>
<accession>A0A238KYS0</accession>
<feature type="region of interest" description="Disordered" evidence="1">
    <location>
        <begin position="40"/>
        <end position="219"/>
    </location>
</feature>
<evidence type="ECO:0000313" key="4">
    <source>
        <dbReference type="EMBL" id="SMX47196.1"/>
    </source>
</evidence>
<keyword evidence="2" id="KW-0812">Transmembrane</keyword>
<keyword evidence="5" id="KW-1185">Reference proteome</keyword>
<evidence type="ECO:0000259" key="3">
    <source>
        <dbReference type="Pfam" id="PF13717"/>
    </source>
</evidence>
<keyword evidence="2" id="KW-1133">Transmembrane helix</keyword>
<dbReference type="AlphaFoldDB" id="A0A238KYS0"/>
<feature type="domain" description="Zinc finger/thioredoxin putative" evidence="3">
    <location>
        <begin position="1"/>
        <end position="36"/>
    </location>
</feature>
<feature type="compositionally biased region" description="Basic and acidic residues" evidence="1">
    <location>
        <begin position="88"/>
        <end position="115"/>
    </location>
</feature>
<sequence>MRLVCPNCGAQYDVPLEVIPEAGRDVQCSSCGHTWFQKRVAQATERPRRGPEADTPPSPAPAAAPKPAAVPEPAPETAPEPPTVPDPAPKRSIDPEMAELFREEREYEARRRASEPLETQAELGLTPPDEDEQARRARESRERMAKMRGDKPETPMPPATPEPPDRTEAEVQAAAAAAASRRGLLPDVEEINQTLRATSEPRVVDRGASRPEAEPAARETGSPFARGFMLMVLLAVLLVAGYVLKPKIVATLPQAEPILDAYTDAVDRGRLWLDETVTALLVKLDSLSSEAEAPADPAGN</sequence>
<reference evidence="4 5" key="1">
    <citation type="submission" date="2017-05" db="EMBL/GenBank/DDBJ databases">
        <authorList>
            <person name="Song R."/>
            <person name="Chenine A.L."/>
            <person name="Ruprecht R.M."/>
        </authorList>
    </citation>
    <scope>NUCLEOTIDE SEQUENCE [LARGE SCALE GENOMIC DNA]</scope>
    <source>
        <strain evidence="4 5">CECT 8898</strain>
    </source>
</reference>
<dbReference type="OrthoDB" id="7159357at2"/>
<dbReference type="Proteomes" id="UP000207598">
    <property type="component" value="Unassembled WGS sequence"/>
</dbReference>
<name>A0A238KYS0_9RHOB</name>
<evidence type="ECO:0000256" key="1">
    <source>
        <dbReference type="SAM" id="MobiDB-lite"/>
    </source>
</evidence>
<keyword evidence="2" id="KW-0472">Membrane</keyword>
<feature type="compositionally biased region" description="Basic and acidic residues" evidence="1">
    <location>
        <begin position="133"/>
        <end position="153"/>
    </location>
</feature>